<evidence type="ECO:0000256" key="4">
    <source>
        <dbReference type="ARBA" id="ARBA00022842"/>
    </source>
</evidence>
<dbReference type="PANTHER" id="PTHR43344:SF13">
    <property type="entry name" value="PHOSPHATASE RV3661-RELATED"/>
    <property type="match status" value="1"/>
</dbReference>
<reference evidence="6" key="1">
    <citation type="journal article" date="2019" name="Int. J. Syst. Evol. Microbiol.">
        <title>The Global Catalogue of Microorganisms (GCM) 10K type strain sequencing project: providing services to taxonomists for standard genome sequencing and annotation.</title>
        <authorList>
            <consortium name="The Broad Institute Genomics Platform"/>
            <consortium name="The Broad Institute Genome Sequencing Center for Infectious Disease"/>
            <person name="Wu L."/>
            <person name="Ma J."/>
        </authorList>
    </citation>
    <scope>NUCLEOTIDE SEQUENCE [LARGE SCALE GENOMIC DNA]</scope>
    <source>
        <strain evidence="6">CCUG 36956</strain>
    </source>
</reference>
<dbReference type="RefSeq" id="WP_378608595.1">
    <property type="nucleotide sequence ID" value="NZ_JBHSQN010000014.1"/>
</dbReference>
<dbReference type="Gene3D" id="1.20.1440.100">
    <property type="entry name" value="SG protein - dephosphorylation function"/>
    <property type="match status" value="1"/>
</dbReference>
<dbReference type="Gene3D" id="3.40.50.1000">
    <property type="entry name" value="HAD superfamily/HAD-like"/>
    <property type="match status" value="1"/>
</dbReference>
<comment type="similarity">
    <text evidence="1">Belongs to the HAD-like hydrolase superfamily. SerB family.</text>
</comment>
<dbReference type="InterPro" id="IPR050582">
    <property type="entry name" value="HAD-like_SerB"/>
</dbReference>
<dbReference type="InterPro" id="IPR006385">
    <property type="entry name" value="HAD_hydro_SerB1"/>
</dbReference>
<comment type="caution">
    <text evidence="5">The sequence shown here is derived from an EMBL/GenBank/DDBJ whole genome shotgun (WGS) entry which is preliminary data.</text>
</comment>
<evidence type="ECO:0000256" key="2">
    <source>
        <dbReference type="ARBA" id="ARBA00022723"/>
    </source>
</evidence>
<dbReference type="GO" id="GO:0016787">
    <property type="term" value="F:hydrolase activity"/>
    <property type="evidence" value="ECO:0007669"/>
    <property type="project" value="UniProtKB-KW"/>
</dbReference>
<dbReference type="InterPro" id="IPR036412">
    <property type="entry name" value="HAD-like_sf"/>
</dbReference>
<evidence type="ECO:0000313" key="6">
    <source>
        <dbReference type="Proteomes" id="UP001596223"/>
    </source>
</evidence>
<proteinExistence type="inferred from homology"/>
<gene>
    <name evidence="5" type="ORF">ACFP3H_21055</name>
</gene>
<evidence type="ECO:0000256" key="1">
    <source>
        <dbReference type="ARBA" id="ARBA00009184"/>
    </source>
</evidence>
<dbReference type="SUPFAM" id="SSF56784">
    <property type="entry name" value="HAD-like"/>
    <property type="match status" value="1"/>
</dbReference>
<dbReference type="Pfam" id="PF12710">
    <property type="entry name" value="HAD"/>
    <property type="match status" value="1"/>
</dbReference>
<sequence>MSDHGVAFFDVDETLITVKSMFTFLRFWLAENGDDGSEYARVADDLKARAQAGAPREEINREYYRTYRGVEYAALVAAGQRWFDGFVAEGAAFYAEPVRALREHAASGVRTVLLSGSFAPVIGPVGAAIGADDLIVTEPVVDEFGVLTGEVRRPMIGAAKGEAVVEYLRAHEISARDTWGYGDHGTDLPFLWLVARPAYRGSDPTLVRAAESGAWRHLGDALGDAHGNEFADDREAASVW</sequence>
<keyword evidence="4" id="KW-0460">Magnesium</keyword>
<protein>
    <submittedName>
        <fullName evidence="5">HAD family hydrolase</fullName>
    </submittedName>
</protein>
<dbReference type="NCBIfam" id="TIGR01490">
    <property type="entry name" value="HAD-SF-IB-hyp1"/>
    <property type="match status" value="1"/>
</dbReference>
<evidence type="ECO:0000256" key="3">
    <source>
        <dbReference type="ARBA" id="ARBA00022801"/>
    </source>
</evidence>
<dbReference type="NCBIfam" id="TIGR01488">
    <property type="entry name" value="HAD-SF-IB"/>
    <property type="match status" value="1"/>
</dbReference>
<accession>A0ABW1JX65</accession>
<dbReference type="EMBL" id="JBHSQN010000014">
    <property type="protein sequence ID" value="MFC6013552.1"/>
    <property type="molecule type" value="Genomic_DNA"/>
</dbReference>
<evidence type="ECO:0000313" key="5">
    <source>
        <dbReference type="EMBL" id="MFC6013552.1"/>
    </source>
</evidence>
<keyword evidence="2" id="KW-0479">Metal-binding</keyword>
<dbReference type="InterPro" id="IPR023214">
    <property type="entry name" value="HAD_sf"/>
</dbReference>
<dbReference type="PANTHER" id="PTHR43344">
    <property type="entry name" value="PHOSPHOSERINE PHOSPHATASE"/>
    <property type="match status" value="1"/>
</dbReference>
<keyword evidence="3 5" id="KW-0378">Hydrolase</keyword>
<dbReference type="Proteomes" id="UP001596223">
    <property type="component" value="Unassembled WGS sequence"/>
</dbReference>
<keyword evidence="6" id="KW-1185">Reference proteome</keyword>
<organism evidence="5 6">
    <name type="scientific">Nocardia lasii</name>
    <dbReference type="NCBI Taxonomy" id="1616107"/>
    <lineage>
        <taxon>Bacteria</taxon>
        <taxon>Bacillati</taxon>
        <taxon>Actinomycetota</taxon>
        <taxon>Actinomycetes</taxon>
        <taxon>Mycobacteriales</taxon>
        <taxon>Nocardiaceae</taxon>
        <taxon>Nocardia</taxon>
    </lineage>
</organism>
<name>A0ABW1JX65_9NOCA</name>